<proteinExistence type="predicted"/>
<accession>A0A6A6TNS2</accession>
<evidence type="ECO:0000313" key="2">
    <source>
        <dbReference type="Proteomes" id="UP000799324"/>
    </source>
</evidence>
<reference evidence="1" key="1">
    <citation type="journal article" date="2020" name="Stud. Mycol.">
        <title>101 Dothideomycetes genomes: a test case for predicting lifestyles and emergence of pathogens.</title>
        <authorList>
            <person name="Haridas S."/>
            <person name="Albert R."/>
            <person name="Binder M."/>
            <person name="Bloem J."/>
            <person name="Labutti K."/>
            <person name="Salamov A."/>
            <person name="Andreopoulos B."/>
            <person name="Baker S."/>
            <person name="Barry K."/>
            <person name="Bills G."/>
            <person name="Bluhm B."/>
            <person name="Cannon C."/>
            <person name="Castanera R."/>
            <person name="Culley D."/>
            <person name="Daum C."/>
            <person name="Ezra D."/>
            <person name="Gonzalez J."/>
            <person name="Henrissat B."/>
            <person name="Kuo A."/>
            <person name="Liang C."/>
            <person name="Lipzen A."/>
            <person name="Lutzoni F."/>
            <person name="Magnuson J."/>
            <person name="Mondo S."/>
            <person name="Nolan M."/>
            <person name="Ohm R."/>
            <person name="Pangilinan J."/>
            <person name="Park H.-J."/>
            <person name="Ramirez L."/>
            <person name="Alfaro M."/>
            <person name="Sun H."/>
            <person name="Tritt A."/>
            <person name="Yoshinaga Y."/>
            <person name="Zwiers L.-H."/>
            <person name="Turgeon B."/>
            <person name="Goodwin S."/>
            <person name="Spatafora J."/>
            <person name="Crous P."/>
            <person name="Grigoriev I."/>
        </authorList>
    </citation>
    <scope>NUCLEOTIDE SEQUENCE</scope>
    <source>
        <strain evidence="1">CBS 122681</strain>
    </source>
</reference>
<name>A0A6A6TNS2_9PLEO</name>
<dbReference type="EMBL" id="MU004299">
    <property type="protein sequence ID" value="KAF2660548.1"/>
    <property type="molecule type" value="Genomic_DNA"/>
</dbReference>
<protein>
    <submittedName>
        <fullName evidence="1">Uncharacterized protein</fullName>
    </submittedName>
</protein>
<gene>
    <name evidence="1" type="ORF">K491DRAFT_688293</name>
</gene>
<keyword evidence="2" id="KW-1185">Reference proteome</keyword>
<organism evidence="1 2">
    <name type="scientific">Lophiostoma macrostomum CBS 122681</name>
    <dbReference type="NCBI Taxonomy" id="1314788"/>
    <lineage>
        <taxon>Eukaryota</taxon>
        <taxon>Fungi</taxon>
        <taxon>Dikarya</taxon>
        <taxon>Ascomycota</taxon>
        <taxon>Pezizomycotina</taxon>
        <taxon>Dothideomycetes</taxon>
        <taxon>Pleosporomycetidae</taxon>
        <taxon>Pleosporales</taxon>
        <taxon>Lophiostomataceae</taxon>
        <taxon>Lophiostoma</taxon>
    </lineage>
</organism>
<evidence type="ECO:0000313" key="1">
    <source>
        <dbReference type="EMBL" id="KAF2660548.1"/>
    </source>
</evidence>
<dbReference type="AlphaFoldDB" id="A0A6A6TNS2"/>
<sequence>MFHIQLSHSSWFRSGRDEVGSELTSSRTKVYVIPTGFSTRYNYNCRLFLPEDSLGR</sequence>
<dbReference type="Proteomes" id="UP000799324">
    <property type="component" value="Unassembled WGS sequence"/>
</dbReference>